<name>A0A0F9AZR7_9ZZZZ</name>
<proteinExistence type="predicted"/>
<feature type="transmembrane region" description="Helical" evidence="1">
    <location>
        <begin position="58"/>
        <end position="78"/>
    </location>
</feature>
<comment type="caution">
    <text evidence="2">The sequence shown here is derived from an EMBL/GenBank/DDBJ whole genome shotgun (WGS) entry which is preliminary data.</text>
</comment>
<organism evidence="2">
    <name type="scientific">marine sediment metagenome</name>
    <dbReference type="NCBI Taxonomy" id="412755"/>
    <lineage>
        <taxon>unclassified sequences</taxon>
        <taxon>metagenomes</taxon>
        <taxon>ecological metagenomes</taxon>
    </lineage>
</organism>
<accession>A0A0F9AZR7</accession>
<feature type="transmembrane region" description="Helical" evidence="1">
    <location>
        <begin position="109"/>
        <end position="130"/>
    </location>
</feature>
<dbReference type="AlphaFoldDB" id="A0A0F9AZR7"/>
<keyword evidence="1" id="KW-0812">Transmembrane</keyword>
<keyword evidence="1" id="KW-0472">Membrane</keyword>
<evidence type="ECO:0000313" key="2">
    <source>
        <dbReference type="EMBL" id="KKK83859.1"/>
    </source>
</evidence>
<keyword evidence="1" id="KW-1133">Transmembrane helix</keyword>
<sequence length="193" mass="22206">MLKELLLFEIKNRLFKISSLIYFIFIFLASFLFGLFFADTFQGITINYSSLELNSPIILNNIITTMGFFGILIIAPIFGQSINKDFETEFRQIIFAAPISKANYFFVRYFGSFISVVTILSSIGFGIWFATLMPFVNKQFIGENHFLFYITPYLFTILPNILILGALFIAIISFFNKMSSVYISCILIFMGYL</sequence>
<feature type="transmembrane region" description="Helical" evidence="1">
    <location>
        <begin position="20"/>
        <end position="38"/>
    </location>
</feature>
<reference evidence="2" key="1">
    <citation type="journal article" date="2015" name="Nature">
        <title>Complex archaea that bridge the gap between prokaryotes and eukaryotes.</title>
        <authorList>
            <person name="Spang A."/>
            <person name="Saw J.H."/>
            <person name="Jorgensen S.L."/>
            <person name="Zaremba-Niedzwiedzka K."/>
            <person name="Martijn J."/>
            <person name="Lind A.E."/>
            <person name="van Eijk R."/>
            <person name="Schleper C."/>
            <person name="Guy L."/>
            <person name="Ettema T.J."/>
        </authorList>
    </citation>
    <scope>NUCLEOTIDE SEQUENCE</scope>
</reference>
<gene>
    <name evidence="2" type="ORF">LCGC14_2789170</name>
</gene>
<evidence type="ECO:0008006" key="3">
    <source>
        <dbReference type="Google" id="ProtNLM"/>
    </source>
</evidence>
<dbReference type="EMBL" id="LAZR01052036">
    <property type="protein sequence ID" value="KKK83859.1"/>
    <property type="molecule type" value="Genomic_DNA"/>
</dbReference>
<protein>
    <recommendedName>
        <fullName evidence="3">ABC-2 type transporter domain-containing protein</fullName>
    </recommendedName>
</protein>
<evidence type="ECO:0000256" key="1">
    <source>
        <dbReference type="SAM" id="Phobius"/>
    </source>
</evidence>
<feature type="transmembrane region" description="Helical" evidence="1">
    <location>
        <begin position="150"/>
        <end position="175"/>
    </location>
</feature>
<feature type="non-terminal residue" evidence="2">
    <location>
        <position position="193"/>
    </location>
</feature>